<dbReference type="EMBL" id="CAJVQB010018959">
    <property type="protein sequence ID" value="CAG8789411.1"/>
    <property type="molecule type" value="Genomic_DNA"/>
</dbReference>
<name>A0ABN7VNS8_GIGMA</name>
<gene>
    <name evidence="2" type="ORF">GMARGA_LOCUS20993</name>
</gene>
<feature type="compositionally biased region" description="Low complexity" evidence="1">
    <location>
        <begin position="135"/>
        <end position="153"/>
    </location>
</feature>
<feature type="region of interest" description="Disordered" evidence="1">
    <location>
        <begin position="111"/>
        <end position="153"/>
    </location>
</feature>
<evidence type="ECO:0000313" key="2">
    <source>
        <dbReference type="EMBL" id="CAG8789411.1"/>
    </source>
</evidence>
<reference evidence="2 3" key="1">
    <citation type="submission" date="2021-06" db="EMBL/GenBank/DDBJ databases">
        <authorList>
            <person name="Kallberg Y."/>
            <person name="Tangrot J."/>
            <person name="Rosling A."/>
        </authorList>
    </citation>
    <scope>NUCLEOTIDE SEQUENCE [LARGE SCALE GENOMIC DNA]</scope>
    <source>
        <strain evidence="2 3">120-4 pot B 10/14</strain>
    </source>
</reference>
<dbReference type="Proteomes" id="UP000789901">
    <property type="component" value="Unassembled WGS sequence"/>
</dbReference>
<keyword evidence="3" id="KW-1185">Reference proteome</keyword>
<organism evidence="2 3">
    <name type="scientific">Gigaspora margarita</name>
    <dbReference type="NCBI Taxonomy" id="4874"/>
    <lineage>
        <taxon>Eukaryota</taxon>
        <taxon>Fungi</taxon>
        <taxon>Fungi incertae sedis</taxon>
        <taxon>Mucoromycota</taxon>
        <taxon>Glomeromycotina</taxon>
        <taxon>Glomeromycetes</taxon>
        <taxon>Diversisporales</taxon>
        <taxon>Gigasporaceae</taxon>
        <taxon>Gigaspora</taxon>
    </lineage>
</organism>
<comment type="caution">
    <text evidence="2">The sequence shown here is derived from an EMBL/GenBank/DDBJ whole genome shotgun (WGS) entry which is preliminary data.</text>
</comment>
<evidence type="ECO:0000256" key="1">
    <source>
        <dbReference type="SAM" id="MobiDB-lite"/>
    </source>
</evidence>
<feature type="compositionally biased region" description="Basic and acidic residues" evidence="1">
    <location>
        <begin position="111"/>
        <end position="120"/>
    </location>
</feature>
<protein>
    <submittedName>
        <fullName evidence="2">39191_t:CDS:1</fullName>
    </submittedName>
</protein>
<proteinExistence type="predicted"/>
<evidence type="ECO:0000313" key="3">
    <source>
        <dbReference type="Proteomes" id="UP000789901"/>
    </source>
</evidence>
<sequence length="357" mass="41549">MEKKDLLVLMELVQKYGTKKIVDHVDRLSPAFKEISKWQVPYVKYFETIPYQIWSKYHYSTWLCNTNNNNNIRAAYTTFYKALRIINVCKVTSTELRQITNILLKEKEVSDKENKQRTDVKNTVSNKKRKNNPISQASSIDSNSSHSDSTVESTNNINTLKQKLLSFFKSRSSYSLLNANEAVLQAVMELLLPNDKIPELCLLMDNTKPRGDGRFGFVDMMFGDAIIELKYVNILGLIKAIKNDWNVSPCTNDLANFDKCIENEDENKLLERNFMFWSKEQNRPKIIKLNEILLSAEEQVTRYMNVIVNGPVQNGQPGIIDSRTIIKWPWSFELLCNYGHWVSTSRFQVRWITKYTL</sequence>
<accession>A0ABN7VNS8</accession>